<gene>
    <name evidence="1" type="ORF">RFI_17109</name>
</gene>
<keyword evidence="2" id="KW-1185">Reference proteome</keyword>
<comment type="caution">
    <text evidence="1">The sequence shown here is derived from an EMBL/GenBank/DDBJ whole genome shotgun (WGS) entry which is preliminary data.</text>
</comment>
<dbReference type="Proteomes" id="UP000023152">
    <property type="component" value="Unassembled WGS sequence"/>
</dbReference>
<name>X6N466_RETFI</name>
<reference evidence="1 2" key="1">
    <citation type="journal article" date="2013" name="Curr. Biol.">
        <title>The Genome of the Foraminiferan Reticulomyxa filosa.</title>
        <authorList>
            <person name="Glockner G."/>
            <person name="Hulsmann N."/>
            <person name="Schleicher M."/>
            <person name="Noegel A.A."/>
            <person name="Eichinger L."/>
            <person name="Gallinger C."/>
            <person name="Pawlowski J."/>
            <person name="Sierra R."/>
            <person name="Euteneuer U."/>
            <person name="Pillet L."/>
            <person name="Moustafa A."/>
            <person name="Platzer M."/>
            <person name="Groth M."/>
            <person name="Szafranski K."/>
            <person name="Schliwa M."/>
        </authorList>
    </citation>
    <scope>NUCLEOTIDE SEQUENCE [LARGE SCALE GENOMIC DNA]</scope>
</reference>
<dbReference type="OrthoDB" id="2963168at2759"/>
<dbReference type="EMBL" id="ASPP01012927">
    <property type="protein sequence ID" value="ETO20107.1"/>
    <property type="molecule type" value="Genomic_DNA"/>
</dbReference>
<evidence type="ECO:0000313" key="2">
    <source>
        <dbReference type="Proteomes" id="UP000023152"/>
    </source>
</evidence>
<dbReference type="AlphaFoldDB" id="X6N466"/>
<dbReference type="PANTHER" id="PTHR14187">
    <property type="entry name" value="ALPHA KINASE/ELONGATION FACTOR 2 KINASE"/>
    <property type="match status" value="1"/>
</dbReference>
<dbReference type="PANTHER" id="PTHR14187:SF5">
    <property type="entry name" value="HEAT SHOCK 70 KDA PROTEIN 12A"/>
    <property type="match status" value="1"/>
</dbReference>
<evidence type="ECO:0000313" key="1">
    <source>
        <dbReference type="EMBL" id="ETO20107.1"/>
    </source>
</evidence>
<organism evidence="1 2">
    <name type="scientific">Reticulomyxa filosa</name>
    <dbReference type="NCBI Taxonomy" id="46433"/>
    <lineage>
        <taxon>Eukaryota</taxon>
        <taxon>Sar</taxon>
        <taxon>Rhizaria</taxon>
        <taxon>Retaria</taxon>
        <taxon>Foraminifera</taxon>
        <taxon>Monothalamids</taxon>
        <taxon>Reticulomyxidae</taxon>
        <taxon>Reticulomyxa</taxon>
    </lineage>
</organism>
<protein>
    <submittedName>
        <fullName evidence="1">Uncharacterized protein</fullName>
    </submittedName>
</protein>
<accession>X6N466</accession>
<proteinExistence type="predicted"/>
<sequence>MCLVGGFSQSRYLQHRLKQHYESKYTFVIPQRPILSVIEGAAQLARIPSFIASRIVKCTYGTSCGKSIGYARDRPDKFSDDHINKYKYISDINNKEYVSNCFRTFVNKDEEVKVGQMVQHSYNKSQKNQKKAHAAIFCSEERDPGITNGCRCLGSIEVPFPEDFDDIKDSLFVRFYFGETIIRVTIIIKGKEYLEKEIQIKYEYGSGQSNMVE</sequence>